<feature type="compositionally biased region" description="Low complexity" evidence="1">
    <location>
        <begin position="71"/>
        <end position="80"/>
    </location>
</feature>
<feature type="region of interest" description="Disordered" evidence="1">
    <location>
        <begin position="251"/>
        <end position="318"/>
    </location>
</feature>
<keyword evidence="2" id="KW-0812">Transmembrane</keyword>
<dbReference type="OrthoDB" id="3245306at2759"/>
<evidence type="ECO:0000313" key="3">
    <source>
        <dbReference type="EMBL" id="CAA7259460.1"/>
    </source>
</evidence>
<organism evidence="3 4">
    <name type="scientific">Cyclocybe aegerita</name>
    <name type="common">Black poplar mushroom</name>
    <name type="synonym">Agrocybe aegerita</name>
    <dbReference type="NCBI Taxonomy" id="1973307"/>
    <lineage>
        <taxon>Eukaryota</taxon>
        <taxon>Fungi</taxon>
        <taxon>Dikarya</taxon>
        <taxon>Basidiomycota</taxon>
        <taxon>Agaricomycotina</taxon>
        <taxon>Agaricomycetes</taxon>
        <taxon>Agaricomycetidae</taxon>
        <taxon>Agaricales</taxon>
        <taxon>Agaricineae</taxon>
        <taxon>Bolbitiaceae</taxon>
        <taxon>Cyclocybe</taxon>
    </lineage>
</organism>
<protein>
    <submittedName>
        <fullName evidence="3">Uncharacterized protein</fullName>
    </submittedName>
</protein>
<feature type="transmembrane region" description="Helical" evidence="2">
    <location>
        <begin position="894"/>
        <end position="912"/>
    </location>
</feature>
<gene>
    <name evidence="3" type="ORF">AAE3_LOCUS1824</name>
</gene>
<dbReference type="Proteomes" id="UP000467700">
    <property type="component" value="Unassembled WGS sequence"/>
</dbReference>
<proteinExistence type="predicted"/>
<feature type="transmembrane region" description="Helical" evidence="2">
    <location>
        <begin position="983"/>
        <end position="1004"/>
    </location>
</feature>
<feature type="region of interest" description="Disordered" evidence="1">
    <location>
        <begin position="350"/>
        <end position="378"/>
    </location>
</feature>
<dbReference type="AlphaFoldDB" id="A0A8S0VT45"/>
<feature type="transmembrane region" description="Helical" evidence="2">
    <location>
        <begin position="857"/>
        <end position="882"/>
    </location>
</feature>
<dbReference type="EMBL" id="CACVBS010000024">
    <property type="protein sequence ID" value="CAA7259460.1"/>
    <property type="molecule type" value="Genomic_DNA"/>
</dbReference>
<feature type="region of interest" description="Disordered" evidence="1">
    <location>
        <begin position="1"/>
        <end position="125"/>
    </location>
</feature>
<sequence length="1006" mass="108605">MSSPSPKPGRWSSRMGGALRRTSTLLSIARPGTPSRENGSDKDSDTASLRRSTSRSSLSGPSTLAPPAPAPQVSAPSPIAESPAREELAVQQDIVGPSPLAKQTTAEPESIEAAVTASPEPAPVPARAETVEDIASPVGYIPPPVIDSSAGNPGAFTDEPEDLPQPEVAVDPFAASNTGPPVPPVEEAKSEVAPQPAIEEPAVQPQVITAPALEQTPSYFDKPMAESMKSAESLVPASRAEFAEAVEQNTAIEAAAPKAEVQQPTLPSAPAAQAQEPDYEHGEAASYYRGDPSMPIAEPHRVTEPEHEAEQQPAEPEVVQQPIHAPVPQLSTTVMPSYDLPEYSHQEIWGGASHGQAPKPHDVWSAPSQDPAQSAYHGPLPVPIPIPVPAGGASGAGNGHASYHGESSIRMPNPHPEPAYSDPFADPVAPIIAITHSDAPHMPHPEVSRRHQQGPTETPNDAQGIITMPLPPMNEVVHKEPVHRVPSHSSLGGSRINLETDETLPLLSRPAGKSNYLNTSTHGHKHGASSTHHVTISPLAPSPSWTPHGISHPRLHELGWLEYHLPDGTVYYVHPTRRITTDINLRSERLLDAVSSWLDERRDESPNIGVECWLKEVKDPKKGSKGGWGRKSGKDEAPVVLERYLVDHHVRTVVKDDEEERSLVGFGRNHAYSNGHGGHGKGKKQAVPKVEEDQLDLEYRYWSFMEAHPAHTTLPHKARTEAVDVLNWAWTDRLLPSHRAIPAPFSQEECQELINILRSFNSDSQQDDNGIQTRVVARILLRVAQWRQTYFRPNKPLPKDVGTPIGALPVQRRPFRRAVFDLLISCLCLGIPYLFIERARVALRGADHESGLRHSSPMLIIGACTCLVAAIVLSASVTFLSLPGLDSVARTSGMVAVLFAAGAIAATGVAVLRHKADLERPVSRVGVEGIMIVTRRTMALSLPTVFLAYSLIAFVTGLVLYVYRGVSFTDPSLPRNSFEDYTRWTVVGIVGVLAGMLTTTMLLFQG</sequence>
<feature type="region of interest" description="Disordered" evidence="1">
    <location>
        <begin position="390"/>
        <end position="409"/>
    </location>
</feature>
<feature type="region of interest" description="Disordered" evidence="1">
    <location>
        <begin position="214"/>
        <end position="235"/>
    </location>
</feature>
<feature type="region of interest" description="Disordered" evidence="1">
    <location>
        <begin position="669"/>
        <end position="689"/>
    </location>
</feature>
<keyword evidence="2" id="KW-0472">Membrane</keyword>
<keyword evidence="2" id="KW-1133">Transmembrane helix</keyword>
<comment type="caution">
    <text evidence="3">The sequence shown here is derived from an EMBL/GenBank/DDBJ whole genome shotgun (WGS) entry which is preliminary data.</text>
</comment>
<name>A0A8S0VT45_CYCAE</name>
<reference evidence="3 4" key="1">
    <citation type="submission" date="2020-01" db="EMBL/GenBank/DDBJ databases">
        <authorList>
            <person name="Gupta K D."/>
        </authorList>
    </citation>
    <scope>NUCLEOTIDE SEQUENCE [LARGE SCALE GENOMIC DNA]</scope>
</reference>
<accession>A0A8S0VT45</accession>
<keyword evidence="4" id="KW-1185">Reference proteome</keyword>
<feature type="compositionally biased region" description="Low complexity" evidence="1">
    <location>
        <begin position="46"/>
        <end position="63"/>
    </location>
</feature>
<feature type="region of interest" description="Disordered" evidence="1">
    <location>
        <begin position="441"/>
        <end position="461"/>
    </location>
</feature>
<feature type="transmembrane region" description="Helical" evidence="2">
    <location>
        <begin position="818"/>
        <end position="836"/>
    </location>
</feature>
<feature type="region of interest" description="Disordered" evidence="1">
    <location>
        <begin position="138"/>
        <end position="194"/>
    </location>
</feature>
<feature type="transmembrane region" description="Helical" evidence="2">
    <location>
        <begin position="940"/>
        <end position="963"/>
    </location>
</feature>
<feature type="compositionally biased region" description="Basic and acidic residues" evidence="1">
    <location>
        <begin position="298"/>
        <end position="310"/>
    </location>
</feature>
<evidence type="ECO:0000313" key="4">
    <source>
        <dbReference type="Proteomes" id="UP000467700"/>
    </source>
</evidence>
<evidence type="ECO:0000256" key="2">
    <source>
        <dbReference type="SAM" id="Phobius"/>
    </source>
</evidence>
<evidence type="ECO:0000256" key="1">
    <source>
        <dbReference type="SAM" id="MobiDB-lite"/>
    </source>
</evidence>